<protein>
    <submittedName>
        <fullName evidence="1">Uncharacterized protein</fullName>
    </submittedName>
</protein>
<dbReference type="Proteomes" id="UP000785679">
    <property type="component" value="Unassembled WGS sequence"/>
</dbReference>
<keyword evidence="2" id="KW-1185">Reference proteome</keyword>
<gene>
    <name evidence="1" type="ORF">FGO68_gene6576</name>
</gene>
<reference evidence="1" key="1">
    <citation type="submission" date="2019-06" db="EMBL/GenBank/DDBJ databases">
        <authorList>
            <person name="Zheng W."/>
        </authorList>
    </citation>
    <scope>NUCLEOTIDE SEQUENCE</scope>
    <source>
        <strain evidence="1">QDHG01</strain>
    </source>
</reference>
<evidence type="ECO:0000313" key="1">
    <source>
        <dbReference type="EMBL" id="TNV87168.1"/>
    </source>
</evidence>
<dbReference type="EMBL" id="RRYP01000597">
    <property type="protein sequence ID" value="TNV87168.1"/>
    <property type="molecule type" value="Genomic_DNA"/>
</dbReference>
<sequence length="125" mass="15354">MGHLLQTQLFQQTMCQNWDNYLSYYRVCCLKIRVRQIIRHLKQIYWIFAIPHKQQYHKQRTIGCSSKRTLHLQRYSKLKHGVNQQEEFAIHSHTQLFYTQQKKNYLDFCNLINHPSIQWLSNHHI</sequence>
<proteinExistence type="predicted"/>
<organism evidence="1 2">
    <name type="scientific">Halteria grandinella</name>
    <dbReference type="NCBI Taxonomy" id="5974"/>
    <lineage>
        <taxon>Eukaryota</taxon>
        <taxon>Sar</taxon>
        <taxon>Alveolata</taxon>
        <taxon>Ciliophora</taxon>
        <taxon>Intramacronucleata</taxon>
        <taxon>Spirotrichea</taxon>
        <taxon>Stichotrichia</taxon>
        <taxon>Sporadotrichida</taxon>
        <taxon>Halteriidae</taxon>
        <taxon>Halteria</taxon>
    </lineage>
</organism>
<evidence type="ECO:0000313" key="2">
    <source>
        <dbReference type="Proteomes" id="UP000785679"/>
    </source>
</evidence>
<dbReference type="AlphaFoldDB" id="A0A8J8TAD4"/>
<name>A0A8J8TAD4_HALGN</name>
<comment type="caution">
    <text evidence="1">The sequence shown here is derived from an EMBL/GenBank/DDBJ whole genome shotgun (WGS) entry which is preliminary data.</text>
</comment>
<accession>A0A8J8TAD4</accession>